<gene>
    <name evidence="1" type="ORF">SAMN04489745_1754</name>
</gene>
<dbReference type="SUPFAM" id="SSF56784">
    <property type="entry name" value="HAD-like"/>
    <property type="match status" value="1"/>
</dbReference>
<accession>A0A1H4NRQ7</accession>
<dbReference type="STRING" id="156980.SAMN04489745_1754"/>
<dbReference type="PANTHER" id="PTHR10000:SF8">
    <property type="entry name" value="HAD SUPERFAMILY HYDROLASE-LIKE, TYPE 3"/>
    <property type="match status" value="1"/>
</dbReference>
<dbReference type="PANTHER" id="PTHR10000">
    <property type="entry name" value="PHOSPHOSERINE PHOSPHATASE"/>
    <property type="match status" value="1"/>
</dbReference>
<dbReference type="Gene3D" id="3.30.1240.10">
    <property type="match status" value="1"/>
</dbReference>
<dbReference type="Proteomes" id="UP000182652">
    <property type="component" value="Unassembled WGS sequence"/>
</dbReference>
<dbReference type="GO" id="GO:0016791">
    <property type="term" value="F:phosphatase activity"/>
    <property type="evidence" value="ECO:0007669"/>
    <property type="project" value="TreeGrafter"/>
</dbReference>
<dbReference type="InterPro" id="IPR023214">
    <property type="entry name" value="HAD_sf"/>
</dbReference>
<dbReference type="AlphaFoldDB" id="A0A1H4NRQ7"/>
<dbReference type="PROSITE" id="PS01228">
    <property type="entry name" value="COF_1"/>
    <property type="match status" value="1"/>
</dbReference>
<dbReference type="InterPro" id="IPR036412">
    <property type="entry name" value="HAD-like_sf"/>
</dbReference>
<dbReference type="GO" id="GO:0000287">
    <property type="term" value="F:magnesium ion binding"/>
    <property type="evidence" value="ECO:0007669"/>
    <property type="project" value="TreeGrafter"/>
</dbReference>
<reference evidence="1 2" key="1">
    <citation type="submission" date="2016-10" db="EMBL/GenBank/DDBJ databases">
        <authorList>
            <person name="de Groot N.N."/>
        </authorList>
    </citation>
    <scope>NUCLEOTIDE SEQUENCE [LARGE SCALE GENOMIC DNA]</scope>
    <source>
        <strain evidence="1 2">DSM 10495</strain>
    </source>
</reference>
<evidence type="ECO:0000313" key="1">
    <source>
        <dbReference type="EMBL" id="SEB97900.1"/>
    </source>
</evidence>
<evidence type="ECO:0008006" key="3">
    <source>
        <dbReference type="Google" id="ProtNLM"/>
    </source>
</evidence>
<sequence length="297" mass="31283">MTLLLGTAVPETGVMGTPASRAGSTARPSRPRLIASDVDGTILSPGGVVSARTRAAFRRAREAGTEVVFVTGRPIRWLGPLEEQLDHAGTVICSNGAVVWDMARREVVAAEAFRLEQALRLQEIIRALHPEAGFSSELVTGPHREPAFLRLHPGLPVEDQVVGPLSETLAPNAAVVKLLAISPALSAEEFHALVEPAVQGLAHVTYSDVTRLPLLELAVPGVTKARTLEKHAASLGIGASEVIAFGDMPNDLEMLSWAGEGYAMADGHPEALAAARFRAPACADDGVAQVLETVLAR</sequence>
<dbReference type="EMBL" id="FNSN01000003">
    <property type="protein sequence ID" value="SEB97900.1"/>
    <property type="molecule type" value="Genomic_DNA"/>
</dbReference>
<dbReference type="GO" id="GO:0005829">
    <property type="term" value="C:cytosol"/>
    <property type="evidence" value="ECO:0007669"/>
    <property type="project" value="TreeGrafter"/>
</dbReference>
<name>A0A1H4NRQ7_9MICC</name>
<keyword evidence="2" id="KW-1185">Reference proteome</keyword>
<dbReference type="NCBIfam" id="TIGR01484">
    <property type="entry name" value="HAD-SF-IIB"/>
    <property type="match status" value="1"/>
</dbReference>
<organism evidence="1 2">
    <name type="scientific">Arthrobacter woluwensis</name>
    <dbReference type="NCBI Taxonomy" id="156980"/>
    <lineage>
        <taxon>Bacteria</taxon>
        <taxon>Bacillati</taxon>
        <taxon>Actinomycetota</taxon>
        <taxon>Actinomycetes</taxon>
        <taxon>Micrococcales</taxon>
        <taxon>Micrococcaceae</taxon>
        <taxon>Arthrobacter</taxon>
    </lineage>
</organism>
<protein>
    <recommendedName>
        <fullName evidence="3">Haloacid dehalogenase</fullName>
    </recommendedName>
</protein>
<dbReference type="Pfam" id="PF08282">
    <property type="entry name" value="Hydrolase_3"/>
    <property type="match status" value="1"/>
</dbReference>
<dbReference type="Gene3D" id="3.40.50.1000">
    <property type="entry name" value="HAD superfamily/HAD-like"/>
    <property type="match status" value="1"/>
</dbReference>
<dbReference type="InterPro" id="IPR006379">
    <property type="entry name" value="HAD-SF_hydro_IIB"/>
</dbReference>
<proteinExistence type="predicted"/>
<evidence type="ECO:0000313" key="2">
    <source>
        <dbReference type="Proteomes" id="UP000182652"/>
    </source>
</evidence>